<dbReference type="PANTHER" id="PTHR47926:SF453">
    <property type="entry name" value="PENTATRICOPEPTIDE REPEAT (PPR) SUPERFAMILY PROTEIN"/>
    <property type="match status" value="1"/>
</dbReference>
<dbReference type="InterPro" id="IPR046960">
    <property type="entry name" value="PPR_At4g14850-like_plant"/>
</dbReference>
<feature type="repeat" description="PPR" evidence="2">
    <location>
        <begin position="177"/>
        <end position="211"/>
    </location>
</feature>
<dbReference type="GO" id="GO:0003723">
    <property type="term" value="F:RNA binding"/>
    <property type="evidence" value="ECO:0007669"/>
    <property type="project" value="InterPro"/>
</dbReference>
<dbReference type="Proteomes" id="UP001443914">
    <property type="component" value="Unassembled WGS sequence"/>
</dbReference>
<dbReference type="PROSITE" id="PS51375">
    <property type="entry name" value="PPR"/>
    <property type="match status" value="2"/>
</dbReference>
<comment type="caution">
    <text evidence="3">The sequence shown here is derived from an EMBL/GenBank/DDBJ whole genome shotgun (WGS) entry which is preliminary data.</text>
</comment>
<dbReference type="Pfam" id="PF20431">
    <property type="entry name" value="E_motif"/>
    <property type="match status" value="1"/>
</dbReference>
<dbReference type="FunFam" id="1.25.40.10:FF:001636">
    <property type="entry name" value="Pentatricopeptide repeat-containing protein At2g20540"/>
    <property type="match status" value="1"/>
</dbReference>
<dbReference type="Pfam" id="PF13041">
    <property type="entry name" value="PPR_2"/>
    <property type="match status" value="1"/>
</dbReference>
<feature type="repeat" description="PPR" evidence="2">
    <location>
        <begin position="312"/>
        <end position="346"/>
    </location>
</feature>
<reference evidence="3" key="1">
    <citation type="submission" date="2024-03" db="EMBL/GenBank/DDBJ databases">
        <title>WGS assembly of Saponaria officinalis var. Norfolk2.</title>
        <authorList>
            <person name="Jenkins J."/>
            <person name="Shu S."/>
            <person name="Grimwood J."/>
            <person name="Barry K."/>
            <person name="Goodstein D."/>
            <person name="Schmutz J."/>
            <person name="Leebens-Mack J."/>
            <person name="Osbourn A."/>
        </authorList>
    </citation>
    <scope>NUCLEOTIDE SEQUENCE [LARGE SCALE GENOMIC DNA]</scope>
    <source>
        <strain evidence="3">JIC</strain>
    </source>
</reference>
<keyword evidence="1" id="KW-0677">Repeat</keyword>
<sequence>MITLSNTLDLTKTLEIILNKCTTLHHLKQLQASLFTLGNSQAQFFTFRLVRFCTLRLSDIRYARRLFNHLNSPNVYLYSSMINAYGSVYDHISVVTLYKSLVCRGRPRPNHFIYPNVLKSSSELWDSYGTKMVHTQIMKTGFGVNPVVQTALVDCYARFCSDICSARQLFDEMSERNVVSWTAMISGYARLGEMGNAVLLFDAIPERDVPSWNAIIAGCTQNGLFSEAVVFLRRMVGLGEVQVRPNEVSFACALSACGHTGMLQLGKEIHGYIVRNGIGLDSYMLNALIDLYGKCGCLKEARRVFETTPDKSLTSWNSMINCCALHGQSEIALDIFDEMVQVGDSVKPDEITFIGLLNACTHGGLVEKGYYYFDLMVNVYGIDPQIEHYGCMVDLLGRAGRFNEVMDVIKEMKVETDEVIWGALLNGCKIHGNAGVAEVAIKKLIEIDPNNGGYISMLANLYVELGKWDEVRGVRAMLKERNAQKIPGCSWIEVDCRLHQFHSADYSHPNAEEIYRTLESLFDIVDRGHKLTY</sequence>
<dbReference type="SUPFAM" id="SSF48452">
    <property type="entry name" value="TPR-like"/>
    <property type="match status" value="1"/>
</dbReference>
<dbReference type="InterPro" id="IPR011990">
    <property type="entry name" value="TPR-like_helical_dom_sf"/>
</dbReference>
<gene>
    <name evidence="3" type="ORF">RND81_07G018200</name>
</gene>
<proteinExistence type="predicted"/>
<dbReference type="NCBIfam" id="TIGR00756">
    <property type="entry name" value="PPR"/>
    <property type="match status" value="4"/>
</dbReference>
<dbReference type="Pfam" id="PF01535">
    <property type="entry name" value="PPR"/>
    <property type="match status" value="5"/>
</dbReference>
<accession>A0AAW1JL87</accession>
<dbReference type="Gene3D" id="1.25.40.10">
    <property type="entry name" value="Tetratricopeptide repeat domain"/>
    <property type="match status" value="4"/>
</dbReference>
<name>A0AAW1JL87_SAPOF</name>
<evidence type="ECO:0000313" key="3">
    <source>
        <dbReference type="EMBL" id="KAK9704895.1"/>
    </source>
</evidence>
<evidence type="ECO:0000256" key="2">
    <source>
        <dbReference type="PROSITE-ProRule" id="PRU00708"/>
    </source>
</evidence>
<dbReference type="FunFam" id="1.25.40.10:FF:002166">
    <property type="entry name" value="Pentatricopeptide (PPR) repeat-containing protein-like"/>
    <property type="match status" value="1"/>
</dbReference>
<dbReference type="PANTHER" id="PTHR47926">
    <property type="entry name" value="PENTATRICOPEPTIDE REPEAT-CONTAINING PROTEIN"/>
    <property type="match status" value="1"/>
</dbReference>
<dbReference type="InterPro" id="IPR046848">
    <property type="entry name" value="E_motif"/>
</dbReference>
<organism evidence="3 4">
    <name type="scientific">Saponaria officinalis</name>
    <name type="common">Common soapwort</name>
    <name type="synonym">Lychnis saponaria</name>
    <dbReference type="NCBI Taxonomy" id="3572"/>
    <lineage>
        <taxon>Eukaryota</taxon>
        <taxon>Viridiplantae</taxon>
        <taxon>Streptophyta</taxon>
        <taxon>Embryophyta</taxon>
        <taxon>Tracheophyta</taxon>
        <taxon>Spermatophyta</taxon>
        <taxon>Magnoliopsida</taxon>
        <taxon>eudicotyledons</taxon>
        <taxon>Gunneridae</taxon>
        <taxon>Pentapetalae</taxon>
        <taxon>Caryophyllales</taxon>
        <taxon>Caryophyllaceae</taxon>
        <taxon>Caryophylleae</taxon>
        <taxon>Saponaria</taxon>
    </lineage>
</organism>
<keyword evidence="4" id="KW-1185">Reference proteome</keyword>
<dbReference type="GO" id="GO:0009451">
    <property type="term" value="P:RNA modification"/>
    <property type="evidence" value="ECO:0007669"/>
    <property type="project" value="InterPro"/>
</dbReference>
<evidence type="ECO:0000256" key="1">
    <source>
        <dbReference type="ARBA" id="ARBA00022737"/>
    </source>
</evidence>
<dbReference type="InterPro" id="IPR002885">
    <property type="entry name" value="PPR_rpt"/>
</dbReference>
<protein>
    <submittedName>
        <fullName evidence="3">Uncharacterized protein</fullName>
    </submittedName>
</protein>
<dbReference type="AlphaFoldDB" id="A0AAW1JL87"/>
<dbReference type="EMBL" id="JBDFQZ010000007">
    <property type="protein sequence ID" value="KAK9704895.1"/>
    <property type="molecule type" value="Genomic_DNA"/>
</dbReference>
<evidence type="ECO:0000313" key="4">
    <source>
        <dbReference type="Proteomes" id="UP001443914"/>
    </source>
</evidence>